<dbReference type="Pfam" id="PF24883">
    <property type="entry name" value="NPHP3_N"/>
    <property type="match status" value="1"/>
</dbReference>
<dbReference type="InterPro" id="IPR054471">
    <property type="entry name" value="GPIID_WHD"/>
</dbReference>
<organism evidence="4 5">
    <name type="scientific">Choiromyces venosus 120613-1</name>
    <dbReference type="NCBI Taxonomy" id="1336337"/>
    <lineage>
        <taxon>Eukaryota</taxon>
        <taxon>Fungi</taxon>
        <taxon>Dikarya</taxon>
        <taxon>Ascomycota</taxon>
        <taxon>Pezizomycotina</taxon>
        <taxon>Pezizomycetes</taxon>
        <taxon>Pezizales</taxon>
        <taxon>Tuberaceae</taxon>
        <taxon>Choiromyces</taxon>
    </lineage>
</organism>
<dbReference type="SUPFAM" id="SSF52540">
    <property type="entry name" value="P-loop containing nucleoside triphosphate hydrolases"/>
    <property type="match status" value="1"/>
</dbReference>
<evidence type="ECO:0000313" key="5">
    <source>
        <dbReference type="Proteomes" id="UP000276215"/>
    </source>
</evidence>
<feature type="non-terminal residue" evidence="4">
    <location>
        <position position="445"/>
    </location>
</feature>
<keyword evidence="5" id="KW-1185">Reference proteome</keyword>
<dbReference type="Proteomes" id="UP000276215">
    <property type="component" value="Unassembled WGS sequence"/>
</dbReference>
<dbReference type="InterPro" id="IPR056884">
    <property type="entry name" value="NPHP3-like_N"/>
</dbReference>
<evidence type="ECO:0000256" key="1">
    <source>
        <dbReference type="ARBA" id="ARBA00022737"/>
    </source>
</evidence>
<evidence type="ECO:0000313" key="4">
    <source>
        <dbReference type="EMBL" id="RPA95947.1"/>
    </source>
</evidence>
<evidence type="ECO:0000259" key="3">
    <source>
        <dbReference type="Pfam" id="PF24883"/>
    </source>
</evidence>
<dbReference type="Pfam" id="PF22939">
    <property type="entry name" value="WHD_GPIID"/>
    <property type="match status" value="1"/>
</dbReference>
<evidence type="ECO:0008006" key="6">
    <source>
        <dbReference type="Google" id="ProtNLM"/>
    </source>
</evidence>
<dbReference type="PANTHER" id="PTHR10039">
    <property type="entry name" value="AMELOGENIN"/>
    <property type="match status" value="1"/>
</dbReference>
<dbReference type="AlphaFoldDB" id="A0A3N4JF87"/>
<gene>
    <name evidence="4" type="ORF">L873DRAFT_1696147</name>
</gene>
<protein>
    <recommendedName>
        <fullName evidence="6">NACHT domain-containing protein</fullName>
    </recommendedName>
</protein>
<sequence>MKRNFSQYLSDNVNCFNVSGGSNNSISFTTVRDERSELLKWICPLESWKRHQDVSATRVKGVGDWVLGSRELQAWLEEQRDGSVDRTLFCGGIPGAGKTFVCSLVIDTLCDNTALSNVGIACLYCDYRGQEEQVTVNMIGSLLRQFVAGQPEIPEELIQAFQAAKSHLGGRALSLDKILEIFPQVLASFDKTFICIDALDEFLVEHRAEFLRCLKQVIEESPNTRLFLTGRPYIQAELDKHLTKSASIITVQPSQDDVTRFLIKKLENDPEPEAMDDCLRSEIMERIAKEHSEIFLLATLHIDAVLGEVTIGDRREKLHEIKNGLDDAYNANLERIQRQRRAKARLGIATLMWISLVERPLHIDELCHALAVNVGSKDIDTGKIPSPETILGSCLGLVTVDQGTSTVRLIHATLQEYLRTRPDLFQNPHSTIAEVCLSYLNFQSV</sequence>
<name>A0A3N4JF87_9PEZI</name>
<dbReference type="STRING" id="1336337.A0A3N4JF87"/>
<keyword evidence="1" id="KW-0677">Repeat</keyword>
<dbReference type="Gene3D" id="3.40.50.300">
    <property type="entry name" value="P-loop containing nucleotide triphosphate hydrolases"/>
    <property type="match status" value="1"/>
</dbReference>
<proteinExistence type="predicted"/>
<dbReference type="InterPro" id="IPR027417">
    <property type="entry name" value="P-loop_NTPase"/>
</dbReference>
<feature type="domain" description="Nephrocystin 3-like N-terminal" evidence="3">
    <location>
        <begin position="61"/>
        <end position="231"/>
    </location>
</feature>
<feature type="domain" description="GPI inositol-deacylase winged helix" evidence="2">
    <location>
        <begin position="345"/>
        <end position="419"/>
    </location>
</feature>
<dbReference type="OrthoDB" id="1577640at2759"/>
<reference evidence="4 5" key="1">
    <citation type="journal article" date="2018" name="Nat. Ecol. Evol.">
        <title>Pezizomycetes genomes reveal the molecular basis of ectomycorrhizal truffle lifestyle.</title>
        <authorList>
            <person name="Murat C."/>
            <person name="Payen T."/>
            <person name="Noel B."/>
            <person name="Kuo A."/>
            <person name="Morin E."/>
            <person name="Chen J."/>
            <person name="Kohler A."/>
            <person name="Krizsan K."/>
            <person name="Balestrini R."/>
            <person name="Da Silva C."/>
            <person name="Montanini B."/>
            <person name="Hainaut M."/>
            <person name="Levati E."/>
            <person name="Barry K.W."/>
            <person name="Belfiori B."/>
            <person name="Cichocki N."/>
            <person name="Clum A."/>
            <person name="Dockter R.B."/>
            <person name="Fauchery L."/>
            <person name="Guy J."/>
            <person name="Iotti M."/>
            <person name="Le Tacon F."/>
            <person name="Lindquist E.A."/>
            <person name="Lipzen A."/>
            <person name="Malagnac F."/>
            <person name="Mello A."/>
            <person name="Molinier V."/>
            <person name="Miyauchi S."/>
            <person name="Poulain J."/>
            <person name="Riccioni C."/>
            <person name="Rubini A."/>
            <person name="Sitrit Y."/>
            <person name="Splivallo R."/>
            <person name="Traeger S."/>
            <person name="Wang M."/>
            <person name="Zifcakova L."/>
            <person name="Wipf D."/>
            <person name="Zambonelli A."/>
            <person name="Paolocci F."/>
            <person name="Nowrousian M."/>
            <person name="Ottonello S."/>
            <person name="Baldrian P."/>
            <person name="Spatafora J.W."/>
            <person name="Henrissat B."/>
            <person name="Nagy L.G."/>
            <person name="Aury J.M."/>
            <person name="Wincker P."/>
            <person name="Grigoriev I.V."/>
            <person name="Bonfante P."/>
            <person name="Martin F.M."/>
        </authorList>
    </citation>
    <scope>NUCLEOTIDE SEQUENCE [LARGE SCALE GENOMIC DNA]</scope>
    <source>
        <strain evidence="4 5">120613-1</strain>
    </source>
</reference>
<dbReference type="EMBL" id="ML120419">
    <property type="protein sequence ID" value="RPA95947.1"/>
    <property type="molecule type" value="Genomic_DNA"/>
</dbReference>
<evidence type="ECO:0000259" key="2">
    <source>
        <dbReference type="Pfam" id="PF22939"/>
    </source>
</evidence>
<accession>A0A3N4JF87</accession>
<dbReference type="PANTHER" id="PTHR10039:SF15">
    <property type="entry name" value="NACHT DOMAIN-CONTAINING PROTEIN"/>
    <property type="match status" value="1"/>
</dbReference>